<proteinExistence type="predicted"/>
<evidence type="ECO:0000313" key="2">
    <source>
        <dbReference type="Proteomes" id="UP001227268"/>
    </source>
</evidence>
<sequence length="200" mass="22680">MSLFTAQSGHFVPAIPLKIDHSTVPAGKLCGPGGRGPMNKGVMLIDDVAPHSHRKSKSRRLSKQELQDNSVFVYGCHGIERYWTIWSTLRRKGKEGRVSVAVEIRPVRLKTEKGKTPEVLFGHRHSTHLKRHVTPVPRFNFTTASRSEQSFEIAFFVANGFKDFTRKLSLNSVEIEDLKRIANTICEPTWKEFLKLRQGS</sequence>
<gene>
    <name evidence="1" type="ORF">QFC21_006255</name>
</gene>
<accession>A0ACC2V4E8</accession>
<name>A0ACC2V4E8_9TREE</name>
<protein>
    <submittedName>
        <fullName evidence="1">Uncharacterized protein</fullName>
    </submittedName>
</protein>
<dbReference type="Proteomes" id="UP001227268">
    <property type="component" value="Unassembled WGS sequence"/>
</dbReference>
<organism evidence="1 2">
    <name type="scientific">Naganishia friedmannii</name>
    <dbReference type="NCBI Taxonomy" id="89922"/>
    <lineage>
        <taxon>Eukaryota</taxon>
        <taxon>Fungi</taxon>
        <taxon>Dikarya</taxon>
        <taxon>Basidiomycota</taxon>
        <taxon>Agaricomycotina</taxon>
        <taxon>Tremellomycetes</taxon>
        <taxon>Filobasidiales</taxon>
        <taxon>Filobasidiaceae</taxon>
        <taxon>Naganishia</taxon>
    </lineage>
</organism>
<reference evidence="1" key="1">
    <citation type="submission" date="2023-04" db="EMBL/GenBank/DDBJ databases">
        <title>Draft Genome sequencing of Naganishia species isolated from polar environments using Oxford Nanopore Technology.</title>
        <authorList>
            <person name="Leo P."/>
            <person name="Venkateswaran K."/>
        </authorList>
    </citation>
    <scope>NUCLEOTIDE SEQUENCE</scope>
    <source>
        <strain evidence="1">MNA-CCFEE 5423</strain>
    </source>
</reference>
<comment type="caution">
    <text evidence="1">The sequence shown here is derived from an EMBL/GenBank/DDBJ whole genome shotgun (WGS) entry which is preliminary data.</text>
</comment>
<dbReference type="EMBL" id="JASBWT010000028">
    <property type="protein sequence ID" value="KAJ9093882.1"/>
    <property type="molecule type" value="Genomic_DNA"/>
</dbReference>
<keyword evidence="2" id="KW-1185">Reference proteome</keyword>
<evidence type="ECO:0000313" key="1">
    <source>
        <dbReference type="EMBL" id="KAJ9093882.1"/>
    </source>
</evidence>